<proteinExistence type="predicted"/>
<gene>
    <name evidence="1" type="ORF">CVAR292_02784</name>
</gene>
<organism evidence="1 2">
    <name type="scientific">Corynebacterium variabile</name>
    <dbReference type="NCBI Taxonomy" id="1727"/>
    <lineage>
        <taxon>Bacteria</taxon>
        <taxon>Bacillati</taxon>
        <taxon>Actinomycetota</taxon>
        <taxon>Actinomycetes</taxon>
        <taxon>Mycobacteriales</taxon>
        <taxon>Corynebacteriaceae</taxon>
        <taxon>Corynebacterium</taxon>
    </lineage>
</organism>
<protein>
    <submittedName>
        <fullName evidence="1">Uncharacterized protein</fullName>
    </submittedName>
</protein>
<dbReference type="EMBL" id="FAUH01000024">
    <property type="protein sequence ID" value="CUU67422.1"/>
    <property type="molecule type" value="Genomic_DNA"/>
</dbReference>
<dbReference type="AlphaFoldDB" id="A0A0X8XV90"/>
<name>A0A0X8XV90_9CORY</name>
<keyword evidence="2" id="KW-1185">Reference proteome</keyword>
<evidence type="ECO:0000313" key="1">
    <source>
        <dbReference type="EMBL" id="CUU67422.1"/>
    </source>
</evidence>
<reference evidence="2" key="1">
    <citation type="submission" date="2015-11" db="EMBL/GenBank/DDBJ databases">
        <authorList>
            <person name="Dugat-Bony E."/>
        </authorList>
    </citation>
    <scope>NUCLEOTIDE SEQUENCE [LARGE SCALE GENOMIC DNA]</scope>
    <source>
        <strain evidence="2">Mu292</strain>
    </source>
</reference>
<sequence length="270" mass="28656">MTRTWTVSGRRMMWGQVSGRRGRRLRGRPRGRWRPLLAAPLVGILFASNGCSSSGSGDADVEDAAAASSVDADVAVEVPVTTEDGRMLQPAGHVGIWFETEPRDPLDRLVWKSQQFVGQPLELEPLGDAARTPESVDLPNVCVPEVFDRLETLGMEKGAAPDIGLDYVVCAISGSHSDSSARHVGFLWGAASGAGPLLGDDGVISQDDSGINVLDDGGYSVEAGCIAFGGSALEGPTIFSYSRELDPYMECDGPIRGQQLILNSIGGYYV</sequence>
<accession>A0A0X8XV90</accession>
<dbReference type="Proteomes" id="UP000182498">
    <property type="component" value="Unassembled WGS sequence"/>
</dbReference>
<evidence type="ECO:0000313" key="2">
    <source>
        <dbReference type="Proteomes" id="UP000182498"/>
    </source>
</evidence>